<evidence type="ECO:0000256" key="3">
    <source>
        <dbReference type="ARBA" id="ARBA00023015"/>
    </source>
</evidence>
<name>R4KFR4_CLOPA</name>
<keyword evidence="6" id="KW-0238">DNA-binding</keyword>
<dbReference type="Gene3D" id="1.10.8.60">
    <property type="match status" value="1"/>
</dbReference>
<gene>
    <name evidence="6" type="ORF">Clopa_3669</name>
</gene>
<evidence type="ECO:0000256" key="4">
    <source>
        <dbReference type="ARBA" id="ARBA00023163"/>
    </source>
</evidence>
<evidence type="ECO:0000256" key="2">
    <source>
        <dbReference type="ARBA" id="ARBA00022840"/>
    </source>
</evidence>
<dbReference type="PROSITE" id="PS00676">
    <property type="entry name" value="SIGMA54_INTERACT_2"/>
    <property type="match status" value="1"/>
</dbReference>
<dbReference type="Gene3D" id="3.40.50.10660">
    <property type="entry name" value="PrpR receptor domain-like"/>
    <property type="match status" value="1"/>
</dbReference>
<dbReference type="Proteomes" id="UP000013523">
    <property type="component" value="Chromosome"/>
</dbReference>
<keyword evidence="1" id="KW-0547">Nucleotide-binding</keyword>
<dbReference type="InterPro" id="IPR002078">
    <property type="entry name" value="Sigma_54_int"/>
</dbReference>
<dbReference type="InterPro" id="IPR025943">
    <property type="entry name" value="Sigma_54_int_dom_ATP-bd_2"/>
</dbReference>
<dbReference type="InterPro" id="IPR010524">
    <property type="entry name" value="Sig_transdc_resp-reg_PrpR_N"/>
</dbReference>
<protein>
    <submittedName>
        <fullName evidence="6">Transcriptional regulator containing PAS, AAA-type ATPase, and DNA-binding domains</fullName>
    </submittedName>
</protein>
<evidence type="ECO:0000313" key="7">
    <source>
        <dbReference type="Proteomes" id="UP000013523"/>
    </source>
</evidence>
<feature type="domain" description="Sigma-54 factor interaction" evidence="5">
    <location>
        <begin position="322"/>
        <end position="552"/>
    </location>
</feature>
<dbReference type="EMBL" id="CP003261">
    <property type="protein sequence ID" value="AGK98450.1"/>
    <property type="molecule type" value="Genomic_DNA"/>
</dbReference>
<dbReference type="InterPro" id="IPR009057">
    <property type="entry name" value="Homeodomain-like_sf"/>
</dbReference>
<dbReference type="GO" id="GO:0043565">
    <property type="term" value="F:sequence-specific DNA binding"/>
    <property type="evidence" value="ECO:0007669"/>
    <property type="project" value="InterPro"/>
</dbReference>
<dbReference type="PROSITE" id="PS50045">
    <property type="entry name" value="SIGMA54_INTERACT_4"/>
    <property type="match status" value="1"/>
</dbReference>
<proteinExistence type="predicted"/>
<dbReference type="PANTHER" id="PTHR32071">
    <property type="entry name" value="TRANSCRIPTIONAL REGULATORY PROTEIN"/>
    <property type="match status" value="1"/>
</dbReference>
<dbReference type="SUPFAM" id="SSF52540">
    <property type="entry name" value="P-loop containing nucleoside triphosphate hydrolases"/>
    <property type="match status" value="1"/>
</dbReference>
<keyword evidence="4" id="KW-0804">Transcription</keyword>
<dbReference type="STRING" id="86416.Clopa_3669"/>
<dbReference type="eggNOG" id="COG3829">
    <property type="taxonomic scope" value="Bacteria"/>
</dbReference>
<dbReference type="InterPro" id="IPR003593">
    <property type="entry name" value="AAA+_ATPase"/>
</dbReference>
<dbReference type="Gene3D" id="3.40.50.300">
    <property type="entry name" value="P-loop containing nucleotide triphosphate hydrolases"/>
    <property type="match status" value="1"/>
</dbReference>
<evidence type="ECO:0000256" key="1">
    <source>
        <dbReference type="ARBA" id="ARBA00022741"/>
    </source>
</evidence>
<dbReference type="Pfam" id="PF00158">
    <property type="entry name" value="Sigma54_activat"/>
    <property type="match status" value="1"/>
</dbReference>
<accession>R4KFR4</accession>
<dbReference type="CDD" id="cd00009">
    <property type="entry name" value="AAA"/>
    <property type="match status" value="1"/>
</dbReference>
<dbReference type="HOGENOM" id="CLU_000445_8_5_9"/>
<dbReference type="SUPFAM" id="SSF159800">
    <property type="entry name" value="PrpR receptor domain-like"/>
    <property type="match status" value="1"/>
</dbReference>
<dbReference type="SMART" id="SM00382">
    <property type="entry name" value="AAA"/>
    <property type="match status" value="1"/>
</dbReference>
<dbReference type="Pfam" id="PF06506">
    <property type="entry name" value="PrpR_N"/>
    <property type="match status" value="1"/>
</dbReference>
<dbReference type="InterPro" id="IPR002197">
    <property type="entry name" value="HTH_Fis"/>
</dbReference>
<reference evidence="6 7" key="1">
    <citation type="submission" date="2012-01" db="EMBL/GenBank/DDBJ databases">
        <title>Complete sequence of chromosome of Clostridium pasteurianum BC1.</title>
        <authorList>
            <consortium name="US DOE Joint Genome Institute"/>
            <person name="Lucas S."/>
            <person name="Han J."/>
            <person name="Lapidus A."/>
            <person name="Cheng J.-F."/>
            <person name="Goodwin L."/>
            <person name="Pitluck S."/>
            <person name="Peters L."/>
            <person name="Mikhailova N."/>
            <person name="Teshima H."/>
            <person name="Detter J.C."/>
            <person name="Han C."/>
            <person name="Tapia R."/>
            <person name="Land M."/>
            <person name="Hauser L."/>
            <person name="Kyrpides N."/>
            <person name="Ivanova N."/>
            <person name="Pagani I."/>
            <person name="Dunn J."/>
            <person name="Taghavi S."/>
            <person name="Francis A."/>
            <person name="van der Lelie D."/>
            <person name="Woyke T."/>
        </authorList>
    </citation>
    <scope>NUCLEOTIDE SEQUENCE [LARGE SCALE GENOMIC DNA]</scope>
    <source>
        <strain evidence="6 7">BC1</strain>
    </source>
</reference>
<dbReference type="OrthoDB" id="9803970at2"/>
<dbReference type="PROSITE" id="PS00675">
    <property type="entry name" value="SIGMA54_INTERACT_1"/>
    <property type="match status" value="1"/>
</dbReference>
<dbReference type="AlphaFoldDB" id="R4KFR4"/>
<sequence>MINIVFVVPYPEMEKDVREVFDNHPKRNMLYENISVVQAEEITVNELEGDIVIARGLTFNKIEKYKPQMPKIELSISTLDIINALKKCRDKYKPKKIAFIGEHESISEAEPFFDLLGCDTEVYSEKYAENIPSVFQIAKKNCCDAFVGGYSVYRFAKFKNEKCVLVKTGKEAILRAINEAIRTYEILKSSRISKIIIEHSKESILYVGKDFKISLMNPEAQSYLEKIYKRKNFYDRHIKDVFPFMYHNIKNIFLKQKEINNDLHKIETMNITATYIPIVIGDEVTGVVINFTSVEKVQQDEIQIRKKLSTKGLYAKYNFDNIIYKSKLMYRTIEQAKKIAQVSSNVLIIGETGTGKELFAQSIHNASPRKNGPFVAINCASLPENLIESELFGYTSGAFTNAVAGGKAGLMELAHNGTLFLDEISEVPIAFQSKLLRVLQEHEVRRIGDDKTISVNVRIISALNRNIYKLVEEGVFRKDLLYRLDVLRLHIPSLNSRAEDTLELFMHYISIFNDRVGSKITSVTPSAVRLLENYKFEGNVRELKNIVERVCVLSSSDTINYSDMYNSLYSKDIDSNHIFTGNNMSNKILKNSEKEIIEQALIKTKFNKKKAAELLEIDRTTLWRKMKKMDIK</sequence>
<dbReference type="RefSeq" id="WP_015616733.1">
    <property type="nucleotide sequence ID" value="NC_021182.1"/>
</dbReference>
<dbReference type="Gene3D" id="3.30.450.20">
    <property type="entry name" value="PAS domain"/>
    <property type="match status" value="1"/>
</dbReference>
<dbReference type="PRINTS" id="PR01590">
    <property type="entry name" value="HTHFIS"/>
</dbReference>
<organism evidence="6 7">
    <name type="scientific">Clostridium pasteurianum BC1</name>
    <dbReference type="NCBI Taxonomy" id="86416"/>
    <lineage>
        <taxon>Bacteria</taxon>
        <taxon>Bacillati</taxon>
        <taxon>Bacillota</taxon>
        <taxon>Clostridia</taxon>
        <taxon>Eubacteriales</taxon>
        <taxon>Clostridiaceae</taxon>
        <taxon>Clostridium</taxon>
    </lineage>
</organism>
<keyword evidence="7" id="KW-1185">Reference proteome</keyword>
<dbReference type="InterPro" id="IPR027417">
    <property type="entry name" value="P-loop_NTPase"/>
</dbReference>
<dbReference type="PATRIC" id="fig|86416.3.peg.3668"/>
<dbReference type="Pfam" id="PF25601">
    <property type="entry name" value="AAA_lid_14"/>
    <property type="match status" value="1"/>
</dbReference>
<dbReference type="GO" id="GO:0005524">
    <property type="term" value="F:ATP binding"/>
    <property type="evidence" value="ECO:0007669"/>
    <property type="project" value="UniProtKB-KW"/>
</dbReference>
<dbReference type="GO" id="GO:0006355">
    <property type="term" value="P:regulation of DNA-templated transcription"/>
    <property type="evidence" value="ECO:0007669"/>
    <property type="project" value="InterPro"/>
</dbReference>
<dbReference type="InterPro" id="IPR058031">
    <property type="entry name" value="AAA_lid_NorR"/>
</dbReference>
<dbReference type="Pfam" id="PF02954">
    <property type="entry name" value="HTH_8"/>
    <property type="match status" value="1"/>
</dbReference>
<dbReference type="KEGG" id="cpas:Clopa_3669"/>
<keyword evidence="3" id="KW-0805">Transcription regulation</keyword>
<keyword evidence="2" id="KW-0067">ATP-binding</keyword>
<evidence type="ECO:0000313" key="6">
    <source>
        <dbReference type="EMBL" id="AGK98450.1"/>
    </source>
</evidence>
<dbReference type="PANTHER" id="PTHR32071:SF57">
    <property type="entry name" value="C4-DICARBOXYLATE TRANSPORT TRANSCRIPTIONAL REGULATORY PROTEIN DCTD"/>
    <property type="match status" value="1"/>
</dbReference>
<dbReference type="Gene3D" id="3.40.50.2300">
    <property type="match status" value="1"/>
</dbReference>
<evidence type="ECO:0000259" key="5">
    <source>
        <dbReference type="PROSITE" id="PS50045"/>
    </source>
</evidence>
<dbReference type="FunFam" id="3.40.50.300:FF:000006">
    <property type="entry name" value="DNA-binding transcriptional regulator NtrC"/>
    <property type="match status" value="1"/>
</dbReference>
<dbReference type="Gene3D" id="1.10.10.60">
    <property type="entry name" value="Homeodomain-like"/>
    <property type="match status" value="1"/>
</dbReference>
<dbReference type="GO" id="GO:0000156">
    <property type="term" value="F:phosphorelay response regulator activity"/>
    <property type="evidence" value="ECO:0007669"/>
    <property type="project" value="InterPro"/>
</dbReference>
<dbReference type="InterPro" id="IPR025662">
    <property type="entry name" value="Sigma_54_int_dom_ATP-bd_1"/>
</dbReference>
<dbReference type="SUPFAM" id="SSF46689">
    <property type="entry name" value="Homeodomain-like"/>
    <property type="match status" value="1"/>
</dbReference>